<proteinExistence type="predicted"/>
<evidence type="ECO:0000313" key="1">
    <source>
        <dbReference type="EMBL" id="MQL94005.1"/>
    </source>
</evidence>
<keyword evidence="2" id="KW-1185">Reference proteome</keyword>
<protein>
    <submittedName>
        <fullName evidence="1">Uncharacterized protein</fullName>
    </submittedName>
</protein>
<name>A0A843VDH8_COLES</name>
<organism evidence="1 2">
    <name type="scientific">Colocasia esculenta</name>
    <name type="common">Wild taro</name>
    <name type="synonym">Arum esculentum</name>
    <dbReference type="NCBI Taxonomy" id="4460"/>
    <lineage>
        <taxon>Eukaryota</taxon>
        <taxon>Viridiplantae</taxon>
        <taxon>Streptophyta</taxon>
        <taxon>Embryophyta</taxon>
        <taxon>Tracheophyta</taxon>
        <taxon>Spermatophyta</taxon>
        <taxon>Magnoliopsida</taxon>
        <taxon>Liliopsida</taxon>
        <taxon>Araceae</taxon>
        <taxon>Aroideae</taxon>
        <taxon>Colocasieae</taxon>
        <taxon>Colocasia</taxon>
    </lineage>
</organism>
<sequence length="59" mass="6703">MTCYIFIHLHRPRVHLLVHARDCLPVYAGYRDRLPDHASSATFPFFITTRGGEPAFSSG</sequence>
<gene>
    <name evidence="1" type="ORF">Taro_026649</name>
</gene>
<dbReference type="EMBL" id="NMUH01001620">
    <property type="protein sequence ID" value="MQL94005.1"/>
    <property type="molecule type" value="Genomic_DNA"/>
</dbReference>
<dbReference type="Proteomes" id="UP000652761">
    <property type="component" value="Unassembled WGS sequence"/>
</dbReference>
<evidence type="ECO:0000313" key="2">
    <source>
        <dbReference type="Proteomes" id="UP000652761"/>
    </source>
</evidence>
<reference evidence="1" key="1">
    <citation type="submission" date="2017-07" db="EMBL/GenBank/DDBJ databases">
        <title>Taro Niue Genome Assembly and Annotation.</title>
        <authorList>
            <person name="Atibalentja N."/>
            <person name="Keating K."/>
            <person name="Fields C.J."/>
        </authorList>
    </citation>
    <scope>NUCLEOTIDE SEQUENCE</scope>
    <source>
        <strain evidence="1">Niue_2</strain>
        <tissue evidence="1">Leaf</tissue>
    </source>
</reference>
<comment type="caution">
    <text evidence="1">The sequence shown here is derived from an EMBL/GenBank/DDBJ whole genome shotgun (WGS) entry which is preliminary data.</text>
</comment>
<dbReference type="AlphaFoldDB" id="A0A843VDH8"/>
<accession>A0A843VDH8</accession>